<comment type="catalytic activity">
    <reaction evidence="6">
        <text>3-(methylsulfanyl)propanoyl-CoA + oxidized [electron-transfer flavoprotein] + H(+) = 3-(methylsulfanyl)acryloyl-CoA + reduced [electron-transfer flavoprotein]</text>
        <dbReference type="Rhea" id="RHEA:52612"/>
        <dbReference type="Rhea" id="RHEA-COMP:10685"/>
        <dbReference type="Rhea" id="RHEA-COMP:10686"/>
        <dbReference type="ChEBI" id="CHEBI:15378"/>
        <dbReference type="ChEBI" id="CHEBI:57692"/>
        <dbReference type="ChEBI" id="CHEBI:58307"/>
        <dbReference type="ChEBI" id="CHEBI:82815"/>
        <dbReference type="ChEBI" id="CHEBI:84994"/>
        <dbReference type="EC" id="1.3.99.41"/>
    </reaction>
    <physiologicalReaction direction="left-to-right" evidence="6">
        <dbReference type="Rhea" id="RHEA:52613"/>
    </physiologicalReaction>
</comment>
<evidence type="ECO:0000259" key="14">
    <source>
        <dbReference type="Pfam" id="PF12806"/>
    </source>
</evidence>
<proteinExistence type="inferred from homology"/>
<dbReference type="KEGG" id="gps:C427_0995"/>
<evidence type="ECO:0000256" key="5">
    <source>
        <dbReference type="ARBA" id="ARBA00023002"/>
    </source>
</evidence>
<comment type="similarity">
    <text evidence="2 10">Belongs to the acyl-CoA dehydrogenase family.</text>
</comment>
<dbReference type="SUPFAM" id="SSF47203">
    <property type="entry name" value="Acyl-CoA dehydrogenase C-terminal domain-like"/>
    <property type="match status" value="1"/>
</dbReference>
<evidence type="ECO:0000256" key="7">
    <source>
        <dbReference type="ARBA" id="ARBA00058683"/>
    </source>
</evidence>
<dbReference type="FunFam" id="2.40.110.10:FF:000031">
    <property type="entry name" value="Acyl-CoA dehydrogenase, putative"/>
    <property type="match status" value="1"/>
</dbReference>
<dbReference type="OrthoDB" id="9807883at2"/>
<evidence type="ECO:0000256" key="6">
    <source>
        <dbReference type="ARBA" id="ARBA00051388"/>
    </source>
</evidence>
<dbReference type="AlphaFoldDB" id="K7AUE0"/>
<dbReference type="RefSeq" id="WP_007640239.1">
    <property type="nucleotide sequence ID" value="NC_020514.1"/>
</dbReference>
<evidence type="ECO:0000313" key="15">
    <source>
        <dbReference type="EMBL" id="AGH43104.1"/>
    </source>
</evidence>
<sequence>MPQYHAPIKDMQFILHDWLNLSAHYQKLGLEDFDKDLVNEILLQGAKFAEEIIAPLNREGDEQGAKLIDGNVTTPDGFAEAHKDYVANGWNAMLGNADFGGQDLPNTVAVPVHEMLNSANLSWRLTGMLSESAILAITKHASTALQNTYLSKLVSGEWTGTMCLTEPHAGTDLSLLGTKAIPNEDGSFSITGSKIFISSGDHDWTDNIIHLVLARLPDAPVGVKGISLFLTPKFLPLSDGGIGQRNAVTVGSIEKKMGIKASPTCVMNFDGAQGFLVGEANNGLACMFTMMNDARFQVGLQGLGIVEASYQGSLEYARDRLQSRAPQGIQEPSKKADPIIHQPDVLKMLLTQKAIAEGCRALALLYAQQMDVERFGKDQEKHKAKSVISFLTPIVKGFMTDMGSEMSNLGIQVYGGHGYIREWGMEQLVRDARIAQLYEGTNGIQALDLISRKLARDKGTMLEDTFELFNSKIEQMTNADMQTQASELLAEWLATATELKQQNAVDLAGAAYDFMNYSAYCLLGVIWLSMADTAEHSDIESIKLGKANTCAFYIKRLLPRKDGFKTNLFNGADDLMVVSDAEFDYQ</sequence>
<dbReference type="SUPFAM" id="SSF56645">
    <property type="entry name" value="Acyl-CoA dehydrogenase NM domain-like"/>
    <property type="match status" value="1"/>
</dbReference>
<dbReference type="Gene3D" id="1.20.140.10">
    <property type="entry name" value="Butyryl-CoA Dehydrogenase, subunit A, domain 3"/>
    <property type="match status" value="1"/>
</dbReference>
<dbReference type="GO" id="GO:0050660">
    <property type="term" value="F:flavin adenine dinucleotide binding"/>
    <property type="evidence" value="ECO:0007669"/>
    <property type="project" value="InterPro"/>
</dbReference>
<keyword evidence="5 10" id="KW-0560">Oxidoreductase</keyword>
<dbReference type="InterPro" id="IPR009075">
    <property type="entry name" value="AcylCo_DH/oxidase_C"/>
</dbReference>
<feature type="domain" description="Acetyl-CoA dehydrogenase-like C-terminal" evidence="14">
    <location>
        <begin position="481"/>
        <end position="576"/>
    </location>
</feature>
<organism evidence="15 16">
    <name type="scientific">Paraglaciecola psychrophila 170</name>
    <dbReference type="NCBI Taxonomy" id="1129794"/>
    <lineage>
        <taxon>Bacteria</taxon>
        <taxon>Pseudomonadati</taxon>
        <taxon>Pseudomonadota</taxon>
        <taxon>Gammaproteobacteria</taxon>
        <taxon>Alteromonadales</taxon>
        <taxon>Alteromonadaceae</taxon>
        <taxon>Paraglaciecola</taxon>
    </lineage>
</organism>
<evidence type="ECO:0000259" key="12">
    <source>
        <dbReference type="Pfam" id="PF02770"/>
    </source>
</evidence>
<evidence type="ECO:0000259" key="13">
    <source>
        <dbReference type="Pfam" id="PF02771"/>
    </source>
</evidence>
<dbReference type="PANTHER" id="PTHR42803:SF1">
    <property type="entry name" value="BROAD-SPECIFICITY LINEAR ACYL-COA DEHYDROGENASE FADE5"/>
    <property type="match status" value="1"/>
</dbReference>
<evidence type="ECO:0000256" key="8">
    <source>
        <dbReference type="ARBA" id="ARBA00066694"/>
    </source>
</evidence>
<comment type="function">
    <text evidence="7">Involved in the assimilation of dimethylsulphoniopropionate (DMSP), an important compound in the fixation of carbon in marine phytoplankton, by mediating the conversion of 3-(methylthio)propanoyl-CoA (MMPA-CoA) to 3-(methylthio)acryloyl-CoA (MTA-CoA).</text>
</comment>
<dbReference type="InterPro" id="IPR037069">
    <property type="entry name" value="AcylCoA_DH/ox_N_sf"/>
</dbReference>
<evidence type="ECO:0000256" key="2">
    <source>
        <dbReference type="ARBA" id="ARBA00009347"/>
    </source>
</evidence>
<evidence type="ECO:0000256" key="9">
    <source>
        <dbReference type="ARBA" id="ARBA00069043"/>
    </source>
</evidence>
<accession>K7AUE0</accession>
<evidence type="ECO:0000256" key="1">
    <source>
        <dbReference type="ARBA" id="ARBA00001974"/>
    </source>
</evidence>
<keyword evidence="3 10" id="KW-0285">Flavoprotein</keyword>
<dbReference type="InterPro" id="IPR013786">
    <property type="entry name" value="AcylCoA_DH/ox_N"/>
</dbReference>
<gene>
    <name evidence="15" type="ORF">C427_0995</name>
</gene>
<dbReference type="InterPro" id="IPR046373">
    <property type="entry name" value="Acyl-CoA_Oxase/DH_mid-dom_sf"/>
</dbReference>
<evidence type="ECO:0000256" key="10">
    <source>
        <dbReference type="RuleBase" id="RU362125"/>
    </source>
</evidence>
<dbReference type="Pfam" id="PF02771">
    <property type="entry name" value="Acyl-CoA_dh_N"/>
    <property type="match status" value="1"/>
</dbReference>
<dbReference type="PANTHER" id="PTHR42803">
    <property type="entry name" value="ACYL-COA DEHYDROGENASE"/>
    <property type="match status" value="1"/>
</dbReference>
<dbReference type="Gene3D" id="1.10.540.10">
    <property type="entry name" value="Acyl-CoA dehydrogenase/oxidase, N-terminal domain"/>
    <property type="match status" value="1"/>
</dbReference>
<dbReference type="Pfam" id="PF00441">
    <property type="entry name" value="Acyl-CoA_dh_1"/>
    <property type="match status" value="1"/>
</dbReference>
<dbReference type="STRING" id="1129794.C427_0995"/>
<dbReference type="InterPro" id="IPR006091">
    <property type="entry name" value="Acyl-CoA_Oxase/DH_mid-dom"/>
</dbReference>
<comment type="cofactor">
    <cofactor evidence="1 10">
        <name>FAD</name>
        <dbReference type="ChEBI" id="CHEBI:57692"/>
    </cofactor>
</comment>
<reference evidence="15 16" key="1">
    <citation type="journal article" date="2013" name="Genome Announc.">
        <title>Complete Genome Sequence of Glaciecola psychrophila Strain 170T.</title>
        <authorList>
            <person name="Yin J."/>
            <person name="Chen J."/>
            <person name="Liu G."/>
            <person name="Yu Y."/>
            <person name="Song L."/>
            <person name="Wang X."/>
            <person name="Qu X."/>
        </authorList>
    </citation>
    <scope>NUCLEOTIDE SEQUENCE [LARGE SCALE GENOMIC DNA]</scope>
    <source>
        <strain evidence="15 16">170</strain>
    </source>
</reference>
<dbReference type="Pfam" id="PF12806">
    <property type="entry name" value="Acyl-CoA_dh_C"/>
    <property type="match status" value="1"/>
</dbReference>
<dbReference type="InterPro" id="IPR036250">
    <property type="entry name" value="AcylCo_DH-like_C"/>
</dbReference>
<protein>
    <recommendedName>
        <fullName evidence="9">3-methylmercaptopropionyl-CoA dehydrogenase</fullName>
        <ecNumber evidence="8">1.3.99.41</ecNumber>
    </recommendedName>
</protein>
<evidence type="ECO:0000256" key="3">
    <source>
        <dbReference type="ARBA" id="ARBA00022630"/>
    </source>
</evidence>
<dbReference type="InterPro" id="IPR009100">
    <property type="entry name" value="AcylCoA_DH/oxidase_NM_dom_sf"/>
</dbReference>
<feature type="domain" description="Acyl-CoA dehydrogenase/oxidase N-terminal" evidence="13">
    <location>
        <begin position="46"/>
        <end position="157"/>
    </location>
</feature>
<dbReference type="InterPro" id="IPR025878">
    <property type="entry name" value="Acyl-CoA_dh-like_C_dom"/>
</dbReference>
<dbReference type="HOGENOM" id="CLU_018204_12_2_6"/>
<evidence type="ECO:0000313" key="16">
    <source>
        <dbReference type="Proteomes" id="UP000011864"/>
    </source>
</evidence>
<keyword evidence="4 10" id="KW-0274">FAD</keyword>
<name>K7AUE0_9ALTE</name>
<dbReference type="Pfam" id="PF02770">
    <property type="entry name" value="Acyl-CoA_dh_M"/>
    <property type="match status" value="1"/>
</dbReference>
<dbReference type="EMBL" id="CP003837">
    <property type="protein sequence ID" value="AGH43104.1"/>
    <property type="molecule type" value="Genomic_DNA"/>
</dbReference>
<dbReference type="Proteomes" id="UP000011864">
    <property type="component" value="Chromosome"/>
</dbReference>
<dbReference type="InterPro" id="IPR052166">
    <property type="entry name" value="Diverse_Acyl-CoA_DH"/>
</dbReference>
<feature type="domain" description="Acyl-CoA dehydrogenase/oxidase C-terminal" evidence="11">
    <location>
        <begin position="281"/>
        <end position="449"/>
    </location>
</feature>
<evidence type="ECO:0000259" key="11">
    <source>
        <dbReference type="Pfam" id="PF00441"/>
    </source>
</evidence>
<dbReference type="PATRIC" id="fig|1129794.4.peg.983"/>
<dbReference type="GO" id="GO:0016627">
    <property type="term" value="F:oxidoreductase activity, acting on the CH-CH group of donors"/>
    <property type="evidence" value="ECO:0007669"/>
    <property type="project" value="InterPro"/>
</dbReference>
<keyword evidence="16" id="KW-1185">Reference proteome</keyword>
<evidence type="ECO:0000256" key="4">
    <source>
        <dbReference type="ARBA" id="ARBA00022827"/>
    </source>
</evidence>
<dbReference type="EC" id="1.3.99.41" evidence="8"/>
<dbReference type="eggNOG" id="COG1960">
    <property type="taxonomic scope" value="Bacteria"/>
</dbReference>
<feature type="domain" description="Acyl-CoA oxidase/dehydrogenase middle" evidence="12">
    <location>
        <begin position="162"/>
        <end position="270"/>
    </location>
</feature>
<dbReference type="Gene3D" id="2.40.110.10">
    <property type="entry name" value="Butyryl-CoA Dehydrogenase, subunit A, domain 2"/>
    <property type="match status" value="1"/>
</dbReference>